<dbReference type="SUPFAM" id="SSF89550">
    <property type="entry name" value="PHP domain-like"/>
    <property type="match status" value="1"/>
</dbReference>
<reference evidence="4" key="1">
    <citation type="submission" date="2017-09" db="EMBL/GenBank/DDBJ databases">
        <authorList>
            <person name="Varghese N."/>
            <person name="Submissions S."/>
        </authorList>
    </citation>
    <scope>NUCLEOTIDE SEQUENCE [LARGE SCALE GENOMIC DNA]</scope>
    <source>
        <strain evidence="4">CGMCC 1.12641</strain>
    </source>
</reference>
<dbReference type="InterPro" id="IPR054787">
    <property type="entry name" value="TrlF_ATPase"/>
</dbReference>
<dbReference type="OrthoDB" id="9791620at2"/>
<dbReference type="InterPro" id="IPR016195">
    <property type="entry name" value="Pol/histidinol_Pase-like"/>
</dbReference>
<dbReference type="EMBL" id="OCMF01000003">
    <property type="protein sequence ID" value="SOC81028.1"/>
    <property type="molecule type" value="Genomic_DNA"/>
</dbReference>
<dbReference type="PANTHER" id="PTHR42924">
    <property type="entry name" value="EXONUCLEASE"/>
    <property type="match status" value="1"/>
</dbReference>
<dbReference type="InterPro" id="IPR003141">
    <property type="entry name" value="Pol/His_phosphatase_N"/>
</dbReference>
<gene>
    <name evidence="3" type="ORF">SAMN06296241_2600</name>
</gene>
<dbReference type="GO" id="GO:0004534">
    <property type="term" value="F:5'-3' RNA exonuclease activity"/>
    <property type="evidence" value="ECO:0007669"/>
    <property type="project" value="TreeGrafter"/>
</dbReference>
<organism evidence="3 4">
    <name type="scientific">Salinimicrobium sediminis</name>
    <dbReference type="NCBI Taxonomy" id="1343891"/>
    <lineage>
        <taxon>Bacteria</taxon>
        <taxon>Pseudomonadati</taxon>
        <taxon>Bacteroidota</taxon>
        <taxon>Flavobacteriia</taxon>
        <taxon>Flavobacteriales</taxon>
        <taxon>Flavobacteriaceae</taxon>
        <taxon>Salinimicrobium</taxon>
    </lineage>
</organism>
<sequence>MTDLNYKGSRWFKCDLHLHITASKCFEDQTVTAQQWVDRAIEQGLNCVAVTDHNTGASIDEIKEAAKNTTLTIFPGVEITCDASKVHLLIIFDTTKTTADIRDFLVRANIKAEDFGKQEAATISSIFEISELAIKDGALVIPAHIDEYNGLGSVSVGNLKKLYAEYEINAVQVVHKEFLDPSLQTTGNVDLKAKLNDYYNNPTPSIEDSTIKEWYTSVKYALESKKAIVTFSDNPHAPKNSKHGLDGIGTRFTWIKMGATPSLEGLRQAFLLPDFRIKNDFNSPNSPYNLPELWIKSITVSNSTITEDNIPLKIDFNPQLTTIIGGRGSGKSSILRFIRGLFNRTNDLADLTEILEDHNHFYKSFDTRTQKGVIKKDTSVEIEFIRNSIIYKIIASNISNSVNQTIIIQKYDSETDDWILEEAESFIDFFQYEQYSQKQIYEIAQEPNSLRERIDKSISGMESLVNEREIIKKEFLEKSASIRTIRQQISGKGKLQTEITDLDARIKLLQQSGIASLLTSKNMFTSQKKTIDEFLQEAKNNEDEIENLSNTLNVEEIDFTKFDTKYSDEISPLSKNVVDGYEEVRREIEALKQKAEKLRTDFKTSLLLTNWNKDFDQNNLDFNAKKIELEAQGIDDISNYEKLSEAKKAKELELEKIITIELSLTTEIAERENLQNQFLQKTKDITFLRSNFVADLMQDDKVKVSIKQFRNKADFVNKIRAITQRWTGFETDIDSLVDICFNGIVENKIKDVRDIFLKIKKEETVTNVSGYFVNLVKGMSESQIDEIELLIPEDEIDIQYKPSGSSTFKPLSTASAGQKTTAILTFILSQGNTPLLLDQPEDDLDNRLVYELIVDRLKQAKENRQIIVVTHNANIPVNGDAEYILSMDSESKNLEVLYSGTVEEPTIKKEICDVMEGSEKAFNMRSERYKHIK</sequence>
<dbReference type="InterPro" id="IPR052018">
    <property type="entry name" value="PHP_domain"/>
</dbReference>
<dbReference type="GO" id="GO:0006302">
    <property type="term" value="P:double-strand break repair"/>
    <property type="evidence" value="ECO:0007669"/>
    <property type="project" value="InterPro"/>
</dbReference>
<dbReference type="InterPro" id="IPR004013">
    <property type="entry name" value="PHP_dom"/>
</dbReference>
<dbReference type="Gene3D" id="3.20.20.140">
    <property type="entry name" value="Metal-dependent hydrolases"/>
    <property type="match status" value="1"/>
</dbReference>
<dbReference type="Proteomes" id="UP000219193">
    <property type="component" value="Unassembled WGS sequence"/>
</dbReference>
<dbReference type="GO" id="GO:0035312">
    <property type="term" value="F:5'-3' DNA exonuclease activity"/>
    <property type="evidence" value="ECO:0007669"/>
    <property type="project" value="TreeGrafter"/>
</dbReference>
<feature type="domain" description="Polymerase/histidinol phosphatase N-terminal" evidence="2">
    <location>
        <begin position="14"/>
        <end position="83"/>
    </location>
</feature>
<dbReference type="SUPFAM" id="SSF52540">
    <property type="entry name" value="P-loop containing nucleoside triphosphate hydrolases"/>
    <property type="match status" value="1"/>
</dbReference>
<dbReference type="RefSeq" id="WP_097056786.1">
    <property type="nucleotide sequence ID" value="NZ_OCMF01000003.1"/>
</dbReference>
<evidence type="ECO:0000256" key="1">
    <source>
        <dbReference type="SAM" id="Coils"/>
    </source>
</evidence>
<evidence type="ECO:0000313" key="3">
    <source>
        <dbReference type="EMBL" id="SOC81028.1"/>
    </source>
</evidence>
<proteinExistence type="predicted"/>
<evidence type="ECO:0000259" key="2">
    <source>
        <dbReference type="SMART" id="SM00481"/>
    </source>
</evidence>
<dbReference type="InterPro" id="IPR027417">
    <property type="entry name" value="P-loop_NTPase"/>
</dbReference>
<accession>A0A285X6W8</accession>
<keyword evidence="1" id="KW-0175">Coiled coil</keyword>
<dbReference type="Pfam" id="PF02811">
    <property type="entry name" value="PHP"/>
    <property type="match status" value="1"/>
</dbReference>
<dbReference type="Gene3D" id="3.40.50.300">
    <property type="entry name" value="P-loop containing nucleotide triphosphate hydrolases"/>
    <property type="match status" value="2"/>
</dbReference>
<evidence type="ECO:0000313" key="4">
    <source>
        <dbReference type="Proteomes" id="UP000219193"/>
    </source>
</evidence>
<protein>
    <submittedName>
        <fullName evidence="3">PHP domain-containing protein</fullName>
    </submittedName>
</protein>
<name>A0A285X6W8_9FLAO</name>
<feature type="coiled-coil region" evidence="1">
    <location>
        <begin position="492"/>
        <end position="601"/>
    </location>
</feature>
<dbReference type="AlphaFoldDB" id="A0A285X6W8"/>
<dbReference type="GO" id="GO:0016887">
    <property type="term" value="F:ATP hydrolysis activity"/>
    <property type="evidence" value="ECO:0007669"/>
    <property type="project" value="InterPro"/>
</dbReference>
<dbReference type="PANTHER" id="PTHR42924:SF3">
    <property type="entry name" value="POLYMERASE_HISTIDINOL PHOSPHATASE N-TERMINAL DOMAIN-CONTAINING PROTEIN"/>
    <property type="match status" value="1"/>
</dbReference>
<dbReference type="NCBIfam" id="NF045780">
    <property type="entry name" value="TrlF_fam_ATP"/>
    <property type="match status" value="1"/>
</dbReference>
<dbReference type="SMART" id="SM00481">
    <property type="entry name" value="POLIIIAc"/>
    <property type="match status" value="1"/>
</dbReference>
<keyword evidence="4" id="KW-1185">Reference proteome</keyword>